<sequence length="52" mass="5849">MFGREIVVNAAEDLVNNCDIYVKSLNTIKDNMKKQILAQGGENELLLLLSRI</sequence>
<dbReference type="Proteomes" id="UP001242368">
    <property type="component" value="Unassembled WGS sequence"/>
</dbReference>
<accession>A0ABT8D2H5</accession>
<dbReference type="RefSeq" id="WP_290365364.1">
    <property type="nucleotide sequence ID" value="NZ_JAUFQU010000074.1"/>
</dbReference>
<name>A0ABT8D2H5_9FLAO</name>
<evidence type="ECO:0000313" key="1">
    <source>
        <dbReference type="EMBL" id="MDN3710106.1"/>
    </source>
</evidence>
<keyword evidence="2" id="KW-1185">Reference proteome</keyword>
<dbReference type="EMBL" id="JAUFQU010000074">
    <property type="protein sequence ID" value="MDN3710106.1"/>
    <property type="molecule type" value="Genomic_DNA"/>
</dbReference>
<organism evidence="1 2">
    <name type="scientific">Paenimyroides ceti</name>
    <dbReference type="NCBI Taxonomy" id="395087"/>
    <lineage>
        <taxon>Bacteria</taxon>
        <taxon>Pseudomonadati</taxon>
        <taxon>Bacteroidota</taxon>
        <taxon>Flavobacteriia</taxon>
        <taxon>Flavobacteriales</taxon>
        <taxon>Flavobacteriaceae</taxon>
        <taxon>Paenimyroides</taxon>
    </lineage>
</organism>
<comment type="caution">
    <text evidence="1">The sequence shown here is derived from an EMBL/GenBank/DDBJ whole genome shotgun (WGS) entry which is preliminary data.</text>
</comment>
<proteinExistence type="predicted"/>
<reference evidence="2" key="1">
    <citation type="journal article" date="2019" name="Int. J. Syst. Evol. Microbiol.">
        <title>The Global Catalogue of Microorganisms (GCM) 10K type strain sequencing project: providing services to taxonomists for standard genome sequencing and annotation.</title>
        <authorList>
            <consortium name="The Broad Institute Genomics Platform"/>
            <consortium name="The Broad Institute Genome Sequencing Center for Infectious Disease"/>
            <person name="Wu L."/>
            <person name="Ma J."/>
        </authorList>
    </citation>
    <scope>NUCLEOTIDE SEQUENCE [LARGE SCALE GENOMIC DNA]</scope>
    <source>
        <strain evidence="2">CECT 7184</strain>
    </source>
</reference>
<protein>
    <submittedName>
        <fullName evidence="1">Uncharacterized protein</fullName>
    </submittedName>
</protein>
<gene>
    <name evidence="1" type="ORF">QW060_24770</name>
</gene>
<evidence type="ECO:0000313" key="2">
    <source>
        <dbReference type="Proteomes" id="UP001242368"/>
    </source>
</evidence>